<dbReference type="InterPro" id="IPR012677">
    <property type="entry name" value="Nucleotide-bd_a/b_plait_sf"/>
</dbReference>
<dbReference type="EMBL" id="JBBPBN010000003">
    <property type="protein sequence ID" value="KAK9042745.1"/>
    <property type="molecule type" value="Genomic_DNA"/>
</dbReference>
<evidence type="ECO:0000256" key="3">
    <source>
        <dbReference type="ARBA" id="ARBA00022884"/>
    </source>
</evidence>
<evidence type="ECO:0000313" key="8">
    <source>
        <dbReference type="EMBL" id="KAK9042745.1"/>
    </source>
</evidence>
<keyword evidence="9" id="KW-1185">Reference proteome</keyword>
<sequence>MTEGITIIFSYNIWKRQHQIVIDQRVARQWSNGVQFVGERRKRGLSSTISGERGFRDNKMNRKVNRVGVAIFVNFVSKRIHLLTLKEAFEAYGKVTDVFIAFNNIRRRGMRSTFAFVRFSTLKEAMNAVNGANNRKIDGFNIKVYLDRNISGANSLRSAKTRVGSQESKKMKESGKVVDSRSYKEALLGNIIGVNAQRPQEAEVELGHVAHEKEVVGNAAHVNVEVCKADQGCELVPGVSVNELEVMKSVSPLVMALNKKDKEWLNNCLIVLKFDEEEQIDIFWELKDTILKPWFSDIDTVANFMEAKKLLIKRLDVARILIGVKCLSVIPHFLHIKVEGAVVCLRIETSEFEDNHRWIDDENLNGCFECVEKEPTVDSKILDNELNSPRLENDFNAGLENGILADNEVSVAIRDDSKVRANSYNGLEDFPRLNPEIVHEAVASEKLFQVYVDAASVIGP</sequence>
<dbReference type="InterPro" id="IPR051106">
    <property type="entry name" value="RNA-bind/splicing_reg"/>
</dbReference>
<dbReference type="InterPro" id="IPR000504">
    <property type="entry name" value="RRM_dom"/>
</dbReference>
<dbReference type="SMART" id="SM00360">
    <property type="entry name" value="RRM"/>
    <property type="match status" value="1"/>
</dbReference>
<evidence type="ECO:0000256" key="5">
    <source>
        <dbReference type="ARBA" id="ARBA00023242"/>
    </source>
</evidence>
<evidence type="ECO:0000259" key="7">
    <source>
        <dbReference type="PROSITE" id="PS50102"/>
    </source>
</evidence>
<keyword evidence="2" id="KW-0507">mRNA processing</keyword>
<reference evidence="8 9" key="1">
    <citation type="journal article" date="2024" name="G3 (Bethesda)">
        <title>Genome assembly of Hibiscus sabdariffa L. provides insights into metabolisms of medicinal natural products.</title>
        <authorList>
            <person name="Kim T."/>
        </authorList>
    </citation>
    <scope>NUCLEOTIDE SEQUENCE [LARGE SCALE GENOMIC DNA]</scope>
    <source>
        <strain evidence="8">TK-2024</strain>
        <tissue evidence="8">Old leaves</tissue>
    </source>
</reference>
<organism evidence="8 9">
    <name type="scientific">Hibiscus sabdariffa</name>
    <name type="common">roselle</name>
    <dbReference type="NCBI Taxonomy" id="183260"/>
    <lineage>
        <taxon>Eukaryota</taxon>
        <taxon>Viridiplantae</taxon>
        <taxon>Streptophyta</taxon>
        <taxon>Embryophyta</taxon>
        <taxon>Tracheophyta</taxon>
        <taxon>Spermatophyta</taxon>
        <taxon>Magnoliopsida</taxon>
        <taxon>eudicotyledons</taxon>
        <taxon>Gunneridae</taxon>
        <taxon>Pentapetalae</taxon>
        <taxon>rosids</taxon>
        <taxon>malvids</taxon>
        <taxon>Malvales</taxon>
        <taxon>Malvaceae</taxon>
        <taxon>Malvoideae</taxon>
        <taxon>Hibiscus</taxon>
    </lineage>
</organism>
<accession>A0ABR2TZ61</accession>
<dbReference type="PANTHER" id="PTHR48028:SF4">
    <property type="entry name" value="SC35-LIKE SPLICING FACTOR"/>
    <property type="match status" value="1"/>
</dbReference>
<name>A0ABR2TZ61_9ROSI</name>
<dbReference type="SUPFAM" id="SSF54928">
    <property type="entry name" value="RNA-binding domain, RBD"/>
    <property type="match status" value="1"/>
</dbReference>
<gene>
    <name evidence="8" type="ORF">V6N11_071106</name>
</gene>
<dbReference type="Gene3D" id="3.30.70.330">
    <property type="match status" value="1"/>
</dbReference>
<dbReference type="PANTHER" id="PTHR48028">
    <property type="entry name" value="GLYCINE-RICH RNA-BINDING PROTEIN RZ1A"/>
    <property type="match status" value="1"/>
</dbReference>
<dbReference type="PROSITE" id="PS50102">
    <property type="entry name" value="RRM"/>
    <property type="match status" value="1"/>
</dbReference>
<evidence type="ECO:0000256" key="2">
    <source>
        <dbReference type="ARBA" id="ARBA00022664"/>
    </source>
</evidence>
<evidence type="ECO:0000313" key="9">
    <source>
        <dbReference type="Proteomes" id="UP001396334"/>
    </source>
</evidence>
<protein>
    <recommendedName>
        <fullName evidence="7">RRM domain-containing protein</fullName>
    </recommendedName>
</protein>
<dbReference type="Proteomes" id="UP001396334">
    <property type="component" value="Unassembled WGS sequence"/>
</dbReference>
<feature type="domain" description="RRM" evidence="7">
    <location>
        <begin position="69"/>
        <end position="149"/>
    </location>
</feature>
<keyword evidence="5" id="KW-0539">Nucleus</keyword>
<evidence type="ECO:0000256" key="1">
    <source>
        <dbReference type="ARBA" id="ARBA00004123"/>
    </source>
</evidence>
<dbReference type="Pfam" id="PF00076">
    <property type="entry name" value="RRM_1"/>
    <property type="match status" value="1"/>
</dbReference>
<proteinExistence type="predicted"/>
<dbReference type="CDD" id="cd00590">
    <property type="entry name" value="RRM_SF"/>
    <property type="match status" value="1"/>
</dbReference>
<keyword evidence="4" id="KW-0508">mRNA splicing</keyword>
<keyword evidence="3 6" id="KW-0694">RNA-binding</keyword>
<dbReference type="InterPro" id="IPR035979">
    <property type="entry name" value="RBD_domain_sf"/>
</dbReference>
<comment type="subcellular location">
    <subcellularLocation>
        <location evidence="1">Nucleus</location>
    </subcellularLocation>
</comment>
<evidence type="ECO:0000256" key="4">
    <source>
        <dbReference type="ARBA" id="ARBA00023187"/>
    </source>
</evidence>
<comment type="caution">
    <text evidence="8">The sequence shown here is derived from an EMBL/GenBank/DDBJ whole genome shotgun (WGS) entry which is preliminary data.</text>
</comment>
<evidence type="ECO:0000256" key="6">
    <source>
        <dbReference type="PROSITE-ProRule" id="PRU00176"/>
    </source>
</evidence>